<comment type="caution">
    <text evidence="4">The sequence shown here is derived from an EMBL/GenBank/DDBJ whole genome shotgun (WGS) entry which is preliminary data.</text>
</comment>
<accession>A0ABW1MTY0</accession>
<reference evidence="5" key="1">
    <citation type="journal article" date="2019" name="Int. J. Syst. Evol. Microbiol.">
        <title>The Global Catalogue of Microorganisms (GCM) 10K type strain sequencing project: providing services to taxonomists for standard genome sequencing and annotation.</title>
        <authorList>
            <consortium name="The Broad Institute Genomics Platform"/>
            <consortium name="The Broad Institute Genome Sequencing Center for Infectious Disease"/>
            <person name="Wu L."/>
            <person name="Ma J."/>
        </authorList>
    </citation>
    <scope>NUCLEOTIDE SEQUENCE [LARGE SCALE GENOMIC DNA]</scope>
    <source>
        <strain evidence="5">CGMCC 1.15180</strain>
    </source>
</reference>
<feature type="domain" description="DUF305" evidence="3">
    <location>
        <begin position="62"/>
        <end position="219"/>
    </location>
</feature>
<dbReference type="InterPro" id="IPR012347">
    <property type="entry name" value="Ferritin-like"/>
</dbReference>
<dbReference type="EMBL" id="JBHSPX010000008">
    <property type="protein sequence ID" value="MFC6066547.1"/>
    <property type="molecule type" value="Genomic_DNA"/>
</dbReference>
<organism evidence="4 5">
    <name type="scientific">Streptomyces ochraceiscleroticus</name>
    <dbReference type="NCBI Taxonomy" id="47761"/>
    <lineage>
        <taxon>Bacteria</taxon>
        <taxon>Bacillati</taxon>
        <taxon>Actinomycetota</taxon>
        <taxon>Actinomycetes</taxon>
        <taxon>Kitasatosporales</taxon>
        <taxon>Streptomycetaceae</taxon>
        <taxon>Streptomyces</taxon>
    </lineage>
</organism>
<keyword evidence="2" id="KW-0732">Signal</keyword>
<dbReference type="InterPro" id="IPR005183">
    <property type="entry name" value="DUF305_CopM-like"/>
</dbReference>
<dbReference type="PROSITE" id="PS51257">
    <property type="entry name" value="PROKAR_LIPOPROTEIN"/>
    <property type="match status" value="1"/>
</dbReference>
<feature type="chain" id="PRO_5047029317" evidence="2">
    <location>
        <begin position="26"/>
        <end position="222"/>
    </location>
</feature>
<feature type="signal peptide" evidence="2">
    <location>
        <begin position="1"/>
        <end position="25"/>
    </location>
</feature>
<dbReference type="Pfam" id="PF03713">
    <property type="entry name" value="DUF305"/>
    <property type="match status" value="1"/>
</dbReference>
<protein>
    <submittedName>
        <fullName evidence="4">DUF305 domain-containing protein</fullName>
    </submittedName>
</protein>
<dbReference type="PANTHER" id="PTHR36933">
    <property type="entry name" value="SLL0788 PROTEIN"/>
    <property type="match status" value="1"/>
</dbReference>
<dbReference type="PANTHER" id="PTHR36933:SF1">
    <property type="entry name" value="SLL0788 PROTEIN"/>
    <property type="match status" value="1"/>
</dbReference>
<keyword evidence="5" id="KW-1185">Reference proteome</keyword>
<feature type="region of interest" description="Disordered" evidence="1">
    <location>
        <begin position="34"/>
        <end position="60"/>
    </location>
</feature>
<proteinExistence type="predicted"/>
<feature type="compositionally biased region" description="Low complexity" evidence="1">
    <location>
        <begin position="38"/>
        <end position="54"/>
    </location>
</feature>
<sequence length="222" mass="23770">MTAHRAFIRRTALVAATGAAALVLAACGGNDKGHDMGSMESSSKASASASPSAKGGKHNSADVSFAKEMIQHHRQAIEMADLADGKRVSSEVKDLSTEVKGAQDPEIKKMSGWLTSWGEEAPEDMSGMDHGDMDHGDMGHDMSSSMPGMMSSEDMDKLKKSSGADFDKMFLEMMVEHHKGALQMAETEKAKGEYGPAKKLADDVITAQKAEIEKMDTMLKKS</sequence>
<dbReference type="RefSeq" id="WP_031066350.1">
    <property type="nucleotide sequence ID" value="NZ_JBHSPX010000008.1"/>
</dbReference>
<evidence type="ECO:0000313" key="4">
    <source>
        <dbReference type="EMBL" id="MFC6066547.1"/>
    </source>
</evidence>
<dbReference type="Gene3D" id="1.20.1260.10">
    <property type="match status" value="1"/>
</dbReference>
<evidence type="ECO:0000313" key="5">
    <source>
        <dbReference type="Proteomes" id="UP001596139"/>
    </source>
</evidence>
<evidence type="ECO:0000256" key="1">
    <source>
        <dbReference type="SAM" id="MobiDB-lite"/>
    </source>
</evidence>
<dbReference type="Proteomes" id="UP001596139">
    <property type="component" value="Unassembled WGS sequence"/>
</dbReference>
<gene>
    <name evidence="4" type="ORF">ACFP4F_28925</name>
</gene>
<evidence type="ECO:0000256" key="2">
    <source>
        <dbReference type="SAM" id="SignalP"/>
    </source>
</evidence>
<name>A0ABW1MTY0_9ACTN</name>
<evidence type="ECO:0000259" key="3">
    <source>
        <dbReference type="Pfam" id="PF03713"/>
    </source>
</evidence>